<feature type="region of interest" description="Disordered" evidence="1">
    <location>
        <begin position="28"/>
        <end position="60"/>
    </location>
</feature>
<organism evidence="2 3">
    <name type="scientific">Klebsormidium nitens</name>
    <name type="common">Green alga</name>
    <name type="synonym">Ulothrix nitens</name>
    <dbReference type="NCBI Taxonomy" id="105231"/>
    <lineage>
        <taxon>Eukaryota</taxon>
        <taxon>Viridiplantae</taxon>
        <taxon>Streptophyta</taxon>
        <taxon>Klebsormidiophyceae</taxon>
        <taxon>Klebsormidiales</taxon>
        <taxon>Klebsormidiaceae</taxon>
        <taxon>Klebsormidium</taxon>
    </lineage>
</organism>
<dbReference type="InterPro" id="IPR022074">
    <property type="entry name" value="DUF3626"/>
</dbReference>
<evidence type="ECO:0000313" key="2">
    <source>
        <dbReference type="EMBL" id="GAQ80501.1"/>
    </source>
</evidence>
<feature type="compositionally biased region" description="Polar residues" evidence="1">
    <location>
        <begin position="45"/>
        <end position="55"/>
    </location>
</feature>
<evidence type="ECO:0000256" key="1">
    <source>
        <dbReference type="SAM" id="MobiDB-lite"/>
    </source>
</evidence>
<sequence>MWFGSYRAKANYARMGCFLSCLRGTMPDGNEPSDGTKGPELEPNGESSLSPTQARVMSGARARAKEASNAALPRLAQNFQRLGYDKDVLQTVLKYLRDAAPIIIHFDPFLPIEPGCCFYRTVLDAFLADSHCRSVFETEVTASNTAQREEKERTLFAGQYDGETAPGERPKYGSVNLYNMPGGTARDFGDCYFELKAQVRARCTFTYGPSTEDLAQTVATCEHLAHVLVRFTDEEIRCLVERNWYAPTSDPRINFLIEAQVHGPIEFVRDVKELRYDKELWCKWKRLHKLANEKRFKIRSYELTP</sequence>
<dbReference type="Pfam" id="PF12294">
    <property type="entry name" value="DUF3626"/>
    <property type="match status" value="1"/>
</dbReference>
<dbReference type="Proteomes" id="UP000054558">
    <property type="component" value="Unassembled WGS sequence"/>
</dbReference>
<evidence type="ECO:0000313" key="3">
    <source>
        <dbReference type="Proteomes" id="UP000054558"/>
    </source>
</evidence>
<name>A0A1Y1HU29_KLENI</name>
<accession>A0A1Y1HU29</accession>
<dbReference type="AlphaFoldDB" id="A0A1Y1HU29"/>
<reference evidence="2 3" key="1">
    <citation type="journal article" date="2014" name="Nat. Commun.">
        <title>Klebsormidium flaccidum genome reveals primary factors for plant terrestrial adaptation.</title>
        <authorList>
            <person name="Hori K."/>
            <person name="Maruyama F."/>
            <person name="Fujisawa T."/>
            <person name="Togashi T."/>
            <person name="Yamamoto N."/>
            <person name="Seo M."/>
            <person name="Sato S."/>
            <person name="Yamada T."/>
            <person name="Mori H."/>
            <person name="Tajima N."/>
            <person name="Moriyama T."/>
            <person name="Ikeuchi M."/>
            <person name="Watanabe M."/>
            <person name="Wada H."/>
            <person name="Kobayashi K."/>
            <person name="Saito M."/>
            <person name="Masuda T."/>
            <person name="Sasaki-Sekimoto Y."/>
            <person name="Mashiguchi K."/>
            <person name="Awai K."/>
            <person name="Shimojima M."/>
            <person name="Masuda S."/>
            <person name="Iwai M."/>
            <person name="Nobusawa T."/>
            <person name="Narise T."/>
            <person name="Kondo S."/>
            <person name="Saito H."/>
            <person name="Sato R."/>
            <person name="Murakawa M."/>
            <person name="Ihara Y."/>
            <person name="Oshima-Yamada Y."/>
            <person name="Ohtaka K."/>
            <person name="Satoh M."/>
            <person name="Sonobe K."/>
            <person name="Ishii M."/>
            <person name="Ohtani R."/>
            <person name="Kanamori-Sato M."/>
            <person name="Honoki R."/>
            <person name="Miyazaki D."/>
            <person name="Mochizuki H."/>
            <person name="Umetsu J."/>
            <person name="Higashi K."/>
            <person name="Shibata D."/>
            <person name="Kamiya Y."/>
            <person name="Sato N."/>
            <person name="Nakamura Y."/>
            <person name="Tabata S."/>
            <person name="Ida S."/>
            <person name="Kurokawa K."/>
            <person name="Ohta H."/>
        </authorList>
    </citation>
    <scope>NUCLEOTIDE SEQUENCE [LARGE SCALE GENOMIC DNA]</scope>
    <source>
        <strain evidence="2 3">NIES-2285</strain>
    </source>
</reference>
<gene>
    <name evidence="2" type="ORF">KFL_000550310</name>
</gene>
<keyword evidence="3" id="KW-1185">Reference proteome</keyword>
<dbReference type="EMBL" id="DF237004">
    <property type="protein sequence ID" value="GAQ80501.1"/>
    <property type="molecule type" value="Genomic_DNA"/>
</dbReference>
<dbReference type="OrthoDB" id="438991at2759"/>
<protein>
    <submittedName>
        <fullName evidence="2">Uncharacterized protein</fullName>
    </submittedName>
</protein>
<proteinExistence type="predicted"/>